<dbReference type="AlphaFoldDB" id="A0A2G9GSM6"/>
<dbReference type="OrthoDB" id="683342at2759"/>
<dbReference type="Proteomes" id="UP000231279">
    <property type="component" value="Unassembled WGS sequence"/>
</dbReference>
<comment type="caution">
    <text evidence="2">The sequence shown here is derived from an EMBL/GenBank/DDBJ whole genome shotgun (WGS) entry which is preliminary data.</text>
</comment>
<feature type="region of interest" description="Disordered" evidence="1">
    <location>
        <begin position="29"/>
        <end position="55"/>
    </location>
</feature>
<keyword evidence="3" id="KW-1185">Reference proteome</keyword>
<dbReference type="PANTHER" id="PTHR36346:SF2">
    <property type="entry name" value="EXPRESSED PROTEIN"/>
    <property type="match status" value="1"/>
</dbReference>
<accession>A0A2G9GSM6</accession>
<organism evidence="2 3">
    <name type="scientific">Handroanthus impetiginosus</name>
    <dbReference type="NCBI Taxonomy" id="429701"/>
    <lineage>
        <taxon>Eukaryota</taxon>
        <taxon>Viridiplantae</taxon>
        <taxon>Streptophyta</taxon>
        <taxon>Embryophyta</taxon>
        <taxon>Tracheophyta</taxon>
        <taxon>Spermatophyta</taxon>
        <taxon>Magnoliopsida</taxon>
        <taxon>eudicotyledons</taxon>
        <taxon>Gunneridae</taxon>
        <taxon>Pentapetalae</taxon>
        <taxon>asterids</taxon>
        <taxon>lamiids</taxon>
        <taxon>Lamiales</taxon>
        <taxon>Bignoniaceae</taxon>
        <taxon>Crescentiina</taxon>
        <taxon>Tabebuia alliance</taxon>
        <taxon>Handroanthus</taxon>
    </lineage>
</organism>
<evidence type="ECO:0000256" key="1">
    <source>
        <dbReference type="SAM" id="MobiDB-lite"/>
    </source>
</evidence>
<dbReference type="EMBL" id="NKXS01003862">
    <property type="protein sequence ID" value="PIN08281.1"/>
    <property type="molecule type" value="Genomic_DNA"/>
</dbReference>
<gene>
    <name evidence="2" type="ORF">CDL12_19134</name>
</gene>
<proteinExistence type="predicted"/>
<name>A0A2G9GSM6_9LAMI</name>
<protein>
    <submittedName>
        <fullName evidence="2">Uncharacterized protein</fullName>
    </submittedName>
</protein>
<sequence>MAGVADLCFEEFTKLRSKIKTTNPLILLKSKKRDNAKEEEEESGERKPAESIFSRNRETMSETTVFLLMDRFAPS</sequence>
<dbReference type="PANTHER" id="PTHR36346">
    <property type="entry name" value="EXPRESSED PROTEIN"/>
    <property type="match status" value="1"/>
</dbReference>
<reference evidence="3" key="1">
    <citation type="journal article" date="2018" name="Gigascience">
        <title>Genome assembly of the Pink Ipe (Handroanthus impetiginosus, Bignoniaceae), a highly valued, ecologically keystone Neotropical timber forest tree.</title>
        <authorList>
            <person name="Silva-Junior O.B."/>
            <person name="Grattapaglia D."/>
            <person name="Novaes E."/>
            <person name="Collevatti R.G."/>
        </authorList>
    </citation>
    <scope>NUCLEOTIDE SEQUENCE [LARGE SCALE GENOMIC DNA]</scope>
    <source>
        <strain evidence="3">cv. UFG-1</strain>
    </source>
</reference>
<feature type="compositionally biased region" description="Basic and acidic residues" evidence="1">
    <location>
        <begin position="44"/>
        <end position="55"/>
    </location>
</feature>
<evidence type="ECO:0000313" key="3">
    <source>
        <dbReference type="Proteomes" id="UP000231279"/>
    </source>
</evidence>
<evidence type="ECO:0000313" key="2">
    <source>
        <dbReference type="EMBL" id="PIN08281.1"/>
    </source>
</evidence>